<dbReference type="KEGG" id="sbk:SHEWBE_2003"/>
<sequence>MILSIMNKIVKITLITASVTAFSACSDGGSGAKNSSLLVVESGLTLDEVVNRFSSNGSDLKLDVSANSSYGSGNDVSLNEYSFSVVGNNGSKFCVSYDGKDSKSAAVTPFTFNDVECDTGLVIGGLADIDSIVGDFSSKEAGAVVSSPKVGEYEVNEYLTSNPVSFKVNNADVISCSDSFSKSSAYTILSKDLESGETVVSMQPGLYGDSAYDGQTFSVSCDVADLSGNESKISDIVTFNAFKSSLSDKKLVDIIAEASGNTVVKYDGSDYLVISGKEEETNYIVTCAGVLENVYGTRSCIEVRDSENGDIVSSSIDISPNEGIDYKVTIDKNSDLYAVAEDLNLRTGTPVLKQGSVYAYPLLDNGNFVPERAEFYVRNVEDSDVDCYFEGYPSVTKIGFTDSVLDSKGFSSFSLEKVVGEDYRRTTLNSNYIDENGDYNLGNVICTFNGLNDSNQYNINIGQFSGNDNDDRINFPLYGKK</sequence>
<proteinExistence type="predicted"/>
<evidence type="ECO:0008006" key="4">
    <source>
        <dbReference type="Google" id="ProtNLM"/>
    </source>
</evidence>
<evidence type="ECO:0000313" key="3">
    <source>
        <dbReference type="Proteomes" id="UP000250123"/>
    </source>
</evidence>
<dbReference type="Proteomes" id="UP000250123">
    <property type="component" value="Chromosome SHEWBE"/>
</dbReference>
<dbReference type="EMBL" id="LS483452">
    <property type="protein sequence ID" value="SQH75969.1"/>
    <property type="molecule type" value="Genomic_DNA"/>
</dbReference>
<keyword evidence="1" id="KW-0732">Signal</keyword>
<reference evidence="3" key="1">
    <citation type="submission" date="2018-06" db="EMBL/GenBank/DDBJ databases">
        <authorList>
            <person name="Cea G.-C."/>
            <person name="William W."/>
        </authorList>
    </citation>
    <scope>NUCLEOTIDE SEQUENCE [LARGE SCALE GENOMIC DNA]</scope>
    <source>
        <strain evidence="3">DB21MT-2</strain>
    </source>
</reference>
<evidence type="ECO:0000313" key="2">
    <source>
        <dbReference type="EMBL" id="SQH75969.1"/>
    </source>
</evidence>
<feature type="chain" id="PRO_5016271402" description="Lipoprotein" evidence="1">
    <location>
        <begin position="24"/>
        <end position="481"/>
    </location>
</feature>
<dbReference type="RefSeq" id="WP_112352308.1">
    <property type="nucleotide sequence ID" value="NZ_LS483452.1"/>
</dbReference>
<feature type="signal peptide" evidence="1">
    <location>
        <begin position="1"/>
        <end position="23"/>
    </location>
</feature>
<evidence type="ECO:0000256" key="1">
    <source>
        <dbReference type="SAM" id="SignalP"/>
    </source>
</evidence>
<name>A0A330LZY1_9GAMM</name>
<organism evidence="2 3">
    <name type="scientific">Shewanella benthica</name>
    <dbReference type="NCBI Taxonomy" id="43661"/>
    <lineage>
        <taxon>Bacteria</taxon>
        <taxon>Pseudomonadati</taxon>
        <taxon>Pseudomonadota</taxon>
        <taxon>Gammaproteobacteria</taxon>
        <taxon>Alteromonadales</taxon>
        <taxon>Shewanellaceae</taxon>
        <taxon>Shewanella</taxon>
    </lineage>
</organism>
<accession>A0A330LZY1</accession>
<protein>
    <recommendedName>
        <fullName evidence="4">Lipoprotein</fullName>
    </recommendedName>
</protein>
<dbReference type="AlphaFoldDB" id="A0A330LZY1"/>
<gene>
    <name evidence="2" type="ORF">SHEWBE_2003</name>
</gene>